<keyword evidence="1" id="KW-0805">Transcription regulation</keyword>
<dbReference type="PANTHER" id="PTHR47506">
    <property type="entry name" value="TRANSCRIPTIONAL REGULATORY PROTEIN"/>
    <property type="match status" value="1"/>
</dbReference>
<feature type="domain" description="HTH tetR-type" evidence="5">
    <location>
        <begin position="1"/>
        <end position="61"/>
    </location>
</feature>
<accession>A0A1G5XHA7</accession>
<organism evidence="6 7">
    <name type="scientific">Methanobrevibacter millerae</name>
    <dbReference type="NCBI Taxonomy" id="230361"/>
    <lineage>
        <taxon>Archaea</taxon>
        <taxon>Methanobacteriati</taxon>
        <taxon>Methanobacteriota</taxon>
        <taxon>Methanomada group</taxon>
        <taxon>Methanobacteria</taxon>
        <taxon>Methanobacteriales</taxon>
        <taxon>Methanobacteriaceae</taxon>
        <taxon>Methanobrevibacter</taxon>
    </lineage>
</organism>
<gene>
    <name evidence="6" type="ORF">SAMN02910315_02251</name>
</gene>
<evidence type="ECO:0000259" key="5">
    <source>
        <dbReference type="PROSITE" id="PS50977"/>
    </source>
</evidence>
<name>A0A1G5XHA7_9EURY</name>
<dbReference type="InterPro" id="IPR009057">
    <property type="entry name" value="Homeodomain-like_sf"/>
</dbReference>
<dbReference type="SUPFAM" id="SSF48498">
    <property type="entry name" value="Tetracyclin repressor-like, C-terminal domain"/>
    <property type="match status" value="1"/>
</dbReference>
<dbReference type="Gene3D" id="1.10.357.10">
    <property type="entry name" value="Tetracycline Repressor, domain 2"/>
    <property type="match status" value="1"/>
</dbReference>
<reference evidence="6 7" key="1">
    <citation type="submission" date="2016-10" db="EMBL/GenBank/DDBJ databases">
        <authorList>
            <person name="Varghese N."/>
            <person name="Submissions S."/>
        </authorList>
    </citation>
    <scope>NUCLEOTIDE SEQUENCE [LARGE SCALE GENOMIC DNA]</scope>
    <source>
        <strain evidence="6 7">DSM 16643</strain>
    </source>
</reference>
<evidence type="ECO:0000256" key="2">
    <source>
        <dbReference type="ARBA" id="ARBA00023125"/>
    </source>
</evidence>
<dbReference type="InterPro" id="IPR001647">
    <property type="entry name" value="HTH_TetR"/>
</dbReference>
<evidence type="ECO:0000256" key="1">
    <source>
        <dbReference type="ARBA" id="ARBA00023015"/>
    </source>
</evidence>
<dbReference type="RefSeq" id="WP_188118170.1">
    <property type="nucleotide sequence ID" value="NZ_FMXB01000024.1"/>
</dbReference>
<sequence>MNTKKLILEKTLKLMIEKQNSLISVREISAATGIATGGIYHYFSNKEEIYNEIIERYYLNFYKFNIDELRQIKGNAKEKIHDVMAEIFKQKETGIKIESIEDEIDYRNILAILTAKGFVHENFQELCQSILNELKEFFTEIIEEGQKNGEIRQDFSTEDIVESLIIMYMGIAYEWETYLIDDMVSTFEDNFNLQWEKIRFRE</sequence>
<dbReference type="Proteomes" id="UP000323439">
    <property type="component" value="Unassembled WGS sequence"/>
</dbReference>
<dbReference type="PANTHER" id="PTHR47506:SF6">
    <property type="entry name" value="HTH-TYPE TRANSCRIPTIONAL REPRESSOR NEMR"/>
    <property type="match status" value="1"/>
</dbReference>
<keyword evidence="2 4" id="KW-0238">DNA-binding</keyword>
<dbReference type="InterPro" id="IPR036271">
    <property type="entry name" value="Tet_transcr_reg_TetR-rel_C_sf"/>
</dbReference>
<protein>
    <submittedName>
        <fullName evidence="6">Transcriptional regulator, TetR family</fullName>
    </submittedName>
</protein>
<dbReference type="SUPFAM" id="SSF46689">
    <property type="entry name" value="Homeodomain-like"/>
    <property type="match status" value="1"/>
</dbReference>
<dbReference type="AlphaFoldDB" id="A0A1G5XHA7"/>
<dbReference type="GO" id="GO:0003677">
    <property type="term" value="F:DNA binding"/>
    <property type="evidence" value="ECO:0007669"/>
    <property type="project" value="UniProtKB-UniRule"/>
</dbReference>
<dbReference type="Gene3D" id="1.10.10.60">
    <property type="entry name" value="Homeodomain-like"/>
    <property type="match status" value="1"/>
</dbReference>
<dbReference type="EMBL" id="FMXB01000024">
    <property type="protein sequence ID" value="SDA69813.1"/>
    <property type="molecule type" value="Genomic_DNA"/>
</dbReference>
<feature type="DNA-binding region" description="H-T-H motif" evidence="4">
    <location>
        <begin position="24"/>
        <end position="43"/>
    </location>
</feature>
<dbReference type="OrthoDB" id="77321at2157"/>
<dbReference type="PROSITE" id="PS50977">
    <property type="entry name" value="HTH_TETR_2"/>
    <property type="match status" value="1"/>
</dbReference>
<keyword evidence="7" id="KW-1185">Reference proteome</keyword>
<evidence type="ECO:0000256" key="4">
    <source>
        <dbReference type="PROSITE-ProRule" id="PRU00335"/>
    </source>
</evidence>
<keyword evidence="3" id="KW-0804">Transcription</keyword>
<dbReference type="Pfam" id="PF00440">
    <property type="entry name" value="TetR_N"/>
    <property type="match status" value="1"/>
</dbReference>
<evidence type="ECO:0000313" key="7">
    <source>
        <dbReference type="Proteomes" id="UP000323439"/>
    </source>
</evidence>
<evidence type="ECO:0000313" key="6">
    <source>
        <dbReference type="EMBL" id="SDA69813.1"/>
    </source>
</evidence>
<proteinExistence type="predicted"/>
<evidence type="ECO:0000256" key="3">
    <source>
        <dbReference type="ARBA" id="ARBA00023163"/>
    </source>
</evidence>